<gene>
    <name evidence="2" type="ORF">LCGC14_2536810</name>
</gene>
<reference evidence="2" key="1">
    <citation type="journal article" date="2015" name="Nature">
        <title>Complex archaea that bridge the gap between prokaryotes and eukaryotes.</title>
        <authorList>
            <person name="Spang A."/>
            <person name="Saw J.H."/>
            <person name="Jorgensen S.L."/>
            <person name="Zaremba-Niedzwiedzka K."/>
            <person name="Martijn J."/>
            <person name="Lind A.E."/>
            <person name="van Eijk R."/>
            <person name="Schleper C."/>
            <person name="Guy L."/>
            <person name="Ettema T.J."/>
        </authorList>
    </citation>
    <scope>NUCLEOTIDE SEQUENCE</scope>
</reference>
<dbReference type="Gene3D" id="3.60.21.10">
    <property type="match status" value="1"/>
</dbReference>
<organism evidence="2">
    <name type="scientific">marine sediment metagenome</name>
    <dbReference type="NCBI Taxonomy" id="412755"/>
    <lineage>
        <taxon>unclassified sequences</taxon>
        <taxon>metagenomes</taxon>
        <taxon>ecological metagenomes</taxon>
    </lineage>
</organism>
<dbReference type="EMBL" id="LAZR01041300">
    <property type="protein sequence ID" value="KKL12335.1"/>
    <property type="molecule type" value="Genomic_DNA"/>
</dbReference>
<dbReference type="Pfam" id="PF12850">
    <property type="entry name" value="Metallophos_2"/>
    <property type="match status" value="1"/>
</dbReference>
<dbReference type="InterPro" id="IPR029052">
    <property type="entry name" value="Metallo-depent_PP-like"/>
</dbReference>
<sequence>MSKVIILGDLHIEEKAIEELKDIFQEIFSYKADAIIQLGDFYEKNKPSPLELDFGTSIAKQMVEKYKDVTILDGTGKHSVLNGEHATRYLQHLGIKTVGIEHKIEIDGLKLFFGHFMTNQSLLEYGTGKYGIKDLKDYDYVLLGHQHDPQVLVEGKIFHLGSVRWQNFNEASDPYKQIAILENGVLT</sequence>
<feature type="domain" description="Calcineurin-like phosphoesterase" evidence="1">
    <location>
        <begin position="3"/>
        <end position="166"/>
    </location>
</feature>
<accession>A0A0F9ASC3</accession>
<evidence type="ECO:0000259" key="1">
    <source>
        <dbReference type="Pfam" id="PF12850"/>
    </source>
</evidence>
<dbReference type="InterPro" id="IPR024654">
    <property type="entry name" value="Calcineurin-like_PHP_lpxH"/>
</dbReference>
<protein>
    <recommendedName>
        <fullName evidence="1">Calcineurin-like phosphoesterase domain-containing protein</fullName>
    </recommendedName>
</protein>
<proteinExistence type="predicted"/>
<name>A0A0F9ASC3_9ZZZZ</name>
<comment type="caution">
    <text evidence="2">The sequence shown here is derived from an EMBL/GenBank/DDBJ whole genome shotgun (WGS) entry which is preliminary data.</text>
</comment>
<dbReference type="SUPFAM" id="SSF56300">
    <property type="entry name" value="Metallo-dependent phosphatases"/>
    <property type="match status" value="1"/>
</dbReference>
<dbReference type="AlphaFoldDB" id="A0A0F9ASC3"/>
<feature type="non-terminal residue" evidence="2">
    <location>
        <position position="187"/>
    </location>
</feature>
<evidence type="ECO:0000313" key="2">
    <source>
        <dbReference type="EMBL" id="KKL12335.1"/>
    </source>
</evidence>